<evidence type="ECO:0000256" key="6">
    <source>
        <dbReference type="ARBA" id="ARBA00022553"/>
    </source>
</evidence>
<name>A0A1A8FGK9_9TELE</name>
<dbReference type="Pfam" id="PF07576">
    <property type="entry name" value="BRAP2"/>
    <property type="match status" value="1"/>
</dbReference>
<dbReference type="GO" id="GO:0061630">
    <property type="term" value="F:ubiquitin protein ligase activity"/>
    <property type="evidence" value="ECO:0007669"/>
    <property type="project" value="UniProtKB-EC"/>
</dbReference>
<keyword evidence="6" id="KW-0597">Phosphoprotein</keyword>
<keyword evidence="10" id="KW-0833">Ubl conjugation pathway</keyword>
<evidence type="ECO:0000256" key="19">
    <source>
        <dbReference type="SAM" id="Coils"/>
    </source>
</evidence>
<dbReference type="Gene3D" id="3.30.70.330">
    <property type="match status" value="1"/>
</dbReference>
<dbReference type="EMBL" id="HAEB01010757">
    <property type="protein sequence ID" value="SBQ57284.1"/>
    <property type="molecule type" value="Transcribed_RNA"/>
</dbReference>
<feature type="domain" description="UBP-type" evidence="22">
    <location>
        <begin position="297"/>
        <end position="389"/>
    </location>
</feature>
<dbReference type="Pfam" id="PF13639">
    <property type="entry name" value="zf-RING_2"/>
    <property type="match status" value="1"/>
</dbReference>
<dbReference type="AlphaFoldDB" id="A0A1A8FGK9"/>
<dbReference type="GO" id="GO:0005737">
    <property type="term" value="C:cytoplasm"/>
    <property type="evidence" value="ECO:0007669"/>
    <property type="project" value="UniProtKB-SubCell"/>
</dbReference>
<evidence type="ECO:0000256" key="9">
    <source>
        <dbReference type="ARBA" id="ARBA00022771"/>
    </source>
</evidence>
<comment type="function">
    <text evidence="13">Negatively regulates MAP kinase activation by limiting the formation of Raf/MEK complexes probably by inactivation of the KSR1 scaffold protein. Also acts as a Ras responsive E3 ubiquitin ligase that, on activation of Ras, is modified by auto-polyubiquitination resulting in the release of inhibition of Raf/MEK complex formation. May also act as a cytoplasmic retention protein with a role in regulating nuclear transport.</text>
</comment>
<evidence type="ECO:0000256" key="3">
    <source>
        <dbReference type="ARBA" id="ARBA00004906"/>
    </source>
</evidence>
<evidence type="ECO:0000256" key="5">
    <source>
        <dbReference type="ARBA" id="ARBA00022490"/>
    </source>
</evidence>
<keyword evidence="11" id="KW-0862">Zinc</keyword>
<dbReference type="InterPro" id="IPR001607">
    <property type="entry name" value="Znf_UBP"/>
</dbReference>
<evidence type="ECO:0000256" key="8">
    <source>
        <dbReference type="ARBA" id="ARBA00022723"/>
    </source>
</evidence>
<dbReference type="Gene3D" id="3.30.40.10">
    <property type="entry name" value="Zinc/RING finger domain, C3HC4 (zinc finger)"/>
    <property type="match status" value="2"/>
</dbReference>
<dbReference type="PROSITE" id="PS50271">
    <property type="entry name" value="ZF_UBP"/>
    <property type="match status" value="1"/>
</dbReference>
<proteinExistence type="predicted"/>
<feature type="domain" description="RING-type" evidence="21">
    <location>
        <begin position="260"/>
        <end position="300"/>
    </location>
</feature>
<dbReference type="InterPro" id="IPR035979">
    <property type="entry name" value="RBD_domain_sf"/>
</dbReference>
<dbReference type="InterPro" id="IPR013083">
    <property type="entry name" value="Znf_RING/FYVE/PHD"/>
</dbReference>
<dbReference type="InterPro" id="IPR011422">
    <property type="entry name" value="BRAP2/ETP1_RRM"/>
</dbReference>
<keyword evidence="5" id="KW-0963">Cytoplasm</keyword>
<dbReference type="FunFam" id="3.30.40.10:FF:000206">
    <property type="entry name" value="BRCA1-associated protein isoform X1"/>
    <property type="match status" value="1"/>
</dbReference>
<feature type="compositionally biased region" description="Basic residues" evidence="20">
    <location>
        <begin position="580"/>
        <end position="590"/>
    </location>
</feature>
<evidence type="ECO:0000256" key="18">
    <source>
        <dbReference type="PROSITE-ProRule" id="PRU00502"/>
    </source>
</evidence>
<gene>
    <name evidence="23" type="primary">BRAP</name>
</gene>
<feature type="compositionally biased region" description="Polar residues" evidence="20">
    <location>
        <begin position="112"/>
        <end position="122"/>
    </location>
</feature>
<dbReference type="CDD" id="cd12718">
    <property type="entry name" value="RRM_BRAP2"/>
    <property type="match status" value="1"/>
</dbReference>
<dbReference type="InterPro" id="IPR012677">
    <property type="entry name" value="Nucleotide-bd_a/b_plait_sf"/>
</dbReference>
<dbReference type="GO" id="GO:0016567">
    <property type="term" value="P:protein ubiquitination"/>
    <property type="evidence" value="ECO:0007669"/>
    <property type="project" value="TreeGrafter"/>
</dbReference>
<evidence type="ECO:0000256" key="11">
    <source>
        <dbReference type="ARBA" id="ARBA00022833"/>
    </source>
</evidence>
<comment type="pathway">
    <text evidence="3">Protein modification; protein ubiquitination.</text>
</comment>
<evidence type="ECO:0000256" key="7">
    <source>
        <dbReference type="ARBA" id="ARBA00022679"/>
    </source>
</evidence>
<protein>
    <recommendedName>
        <fullName evidence="14">BRCA1-associated protein</fullName>
        <ecNumber evidence="4">2.3.2.27</ecNumber>
    </recommendedName>
    <alternativeName>
        <fullName evidence="15">BRAP2</fullName>
    </alternativeName>
    <alternativeName>
        <fullName evidence="17">Impedes mitogenic signal propagation</fullName>
    </alternativeName>
    <alternativeName>
        <fullName evidence="16">RING-type E3 ubiquitin transferase BRAP2</fullName>
    </alternativeName>
</protein>
<evidence type="ECO:0000313" key="23">
    <source>
        <dbReference type="EMBL" id="SBQ57284.1"/>
    </source>
</evidence>
<dbReference type="InterPro" id="IPR047243">
    <property type="entry name" value="RING-H2_BRAP2"/>
</dbReference>
<evidence type="ECO:0000259" key="21">
    <source>
        <dbReference type="PROSITE" id="PS50089"/>
    </source>
</evidence>
<dbReference type="EC" id="2.3.2.27" evidence="4"/>
<dbReference type="Pfam" id="PF02148">
    <property type="entry name" value="zf-UBP"/>
    <property type="match status" value="1"/>
</dbReference>
<evidence type="ECO:0000256" key="2">
    <source>
        <dbReference type="ARBA" id="ARBA00004496"/>
    </source>
</evidence>
<feature type="region of interest" description="Disordered" evidence="20">
    <location>
        <begin position="75"/>
        <end position="122"/>
    </location>
</feature>
<evidence type="ECO:0000256" key="15">
    <source>
        <dbReference type="ARBA" id="ARBA00077777"/>
    </source>
</evidence>
<evidence type="ECO:0000256" key="12">
    <source>
        <dbReference type="ARBA" id="ARBA00023054"/>
    </source>
</evidence>
<keyword evidence="9 18" id="KW-0863">Zinc-finger</keyword>
<dbReference type="InterPro" id="IPR001841">
    <property type="entry name" value="Znf_RING"/>
</dbReference>
<sequence length="590" mass="66328">MSVSLVVIRLEIADQSPLPQGFHYTAVDGMSNDGLQEKALALARHTLSGKSELERAAVLNQHIGSRAMGDMVIETYEPSPAGGDGPHAAHQDTQTNAEASQESSAAAGTAPESPSKQLPDQISFFSGNPSVEIVHGIMHLYKTNKMTSLTEDVRRSAMVCILTVPATMTSHDLMKLMAPFNDVMEHMKIIRDSTPNQYMVLIKFCSQADADSFYTACNGRQFNSIEDAVCQLVYVERAEVIKSGEGASLPVMELTELPKCTVCLERMDESVNGILTTLCNHSFHSQCLQRWEDASCPVCRYCQTPEPVEENKCFECGVQENLWICLICGHIGCGRYVSRHAYKHFEETQHTYAMQLTNHRVWDYAGDNYVHRLVASKTDGKMVQFECEGETCQDEKIDALQLEYSYLLTSQLESQRIYWENKIVHLEKETAEEINNMKAKFKETLERCDNLEQRLGEITKEKQSFEKKCTQLNSRVVKLSQELKEEQEMNLCLRANQTQLQGQLAEEEHKAKESGERKDVVITELQEQLRDVMFYLETQQKIEQLSTEARSEIQEGQINIPASPSDGALDSAGAGPSSGRGRRGRGRKRK</sequence>
<dbReference type="PANTHER" id="PTHR24007:SF7">
    <property type="entry name" value="BRCA1-ASSOCIATED PROTEIN"/>
    <property type="match status" value="1"/>
</dbReference>
<dbReference type="InterPro" id="IPR034932">
    <property type="entry name" value="BRAP2_RRM"/>
</dbReference>
<keyword evidence="12 19" id="KW-0175">Coiled coil</keyword>
<evidence type="ECO:0000256" key="4">
    <source>
        <dbReference type="ARBA" id="ARBA00012483"/>
    </source>
</evidence>
<evidence type="ECO:0000256" key="16">
    <source>
        <dbReference type="ARBA" id="ARBA00079145"/>
    </source>
</evidence>
<dbReference type="GO" id="GO:0007265">
    <property type="term" value="P:Ras protein signal transduction"/>
    <property type="evidence" value="ECO:0007669"/>
    <property type="project" value="TreeGrafter"/>
</dbReference>
<organism evidence="23">
    <name type="scientific">Nothobranchius korthausae</name>
    <dbReference type="NCBI Taxonomy" id="1143690"/>
    <lineage>
        <taxon>Eukaryota</taxon>
        <taxon>Metazoa</taxon>
        <taxon>Chordata</taxon>
        <taxon>Craniata</taxon>
        <taxon>Vertebrata</taxon>
        <taxon>Euteleostomi</taxon>
        <taxon>Actinopterygii</taxon>
        <taxon>Neopterygii</taxon>
        <taxon>Teleostei</taxon>
        <taxon>Neoteleostei</taxon>
        <taxon>Acanthomorphata</taxon>
        <taxon>Ovalentaria</taxon>
        <taxon>Atherinomorphae</taxon>
        <taxon>Cyprinodontiformes</taxon>
        <taxon>Nothobranchiidae</taxon>
        <taxon>Nothobranchius</taxon>
    </lineage>
</organism>
<keyword evidence="7" id="KW-0808">Transferase</keyword>
<dbReference type="SUPFAM" id="SSF57850">
    <property type="entry name" value="RING/U-box"/>
    <property type="match status" value="2"/>
</dbReference>
<evidence type="ECO:0000256" key="13">
    <source>
        <dbReference type="ARBA" id="ARBA00053069"/>
    </source>
</evidence>
<dbReference type="GO" id="GO:0008270">
    <property type="term" value="F:zinc ion binding"/>
    <property type="evidence" value="ECO:0007669"/>
    <property type="project" value="UniProtKB-KW"/>
</dbReference>
<evidence type="ECO:0000256" key="1">
    <source>
        <dbReference type="ARBA" id="ARBA00000900"/>
    </source>
</evidence>
<keyword evidence="8" id="KW-0479">Metal-binding</keyword>
<reference evidence="23" key="1">
    <citation type="submission" date="2016-05" db="EMBL/GenBank/DDBJ databases">
        <authorList>
            <person name="Lavstsen T."/>
            <person name="Jespersen J.S."/>
        </authorList>
    </citation>
    <scope>NUCLEOTIDE SEQUENCE</scope>
    <source>
        <tissue evidence="23">Brain</tissue>
    </source>
</reference>
<dbReference type="PROSITE" id="PS50089">
    <property type="entry name" value="ZF_RING_2"/>
    <property type="match status" value="1"/>
</dbReference>
<dbReference type="SMART" id="SM00290">
    <property type="entry name" value="ZnF_UBP"/>
    <property type="match status" value="1"/>
</dbReference>
<dbReference type="CDD" id="cd16457">
    <property type="entry name" value="RING-H2_BRAP2"/>
    <property type="match status" value="1"/>
</dbReference>
<evidence type="ECO:0000256" key="10">
    <source>
        <dbReference type="ARBA" id="ARBA00022786"/>
    </source>
</evidence>
<dbReference type="SMART" id="SM00184">
    <property type="entry name" value="RING"/>
    <property type="match status" value="1"/>
</dbReference>
<evidence type="ECO:0000256" key="17">
    <source>
        <dbReference type="ARBA" id="ARBA00080166"/>
    </source>
</evidence>
<dbReference type="SUPFAM" id="SSF54928">
    <property type="entry name" value="RNA-binding domain, RBD"/>
    <property type="match status" value="1"/>
</dbReference>
<feature type="region of interest" description="Disordered" evidence="20">
    <location>
        <begin position="546"/>
        <end position="590"/>
    </location>
</feature>
<comment type="catalytic activity">
    <reaction evidence="1">
        <text>S-ubiquitinyl-[E2 ubiquitin-conjugating enzyme]-L-cysteine + [acceptor protein]-L-lysine = [E2 ubiquitin-conjugating enzyme]-L-cysteine + N(6)-ubiquitinyl-[acceptor protein]-L-lysine.</text>
        <dbReference type="EC" id="2.3.2.27"/>
    </reaction>
</comment>
<evidence type="ECO:0000256" key="14">
    <source>
        <dbReference type="ARBA" id="ARBA00068523"/>
    </source>
</evidence>
<feature type="compositionally biased region" description="Polar residues" evidence="20">
    <location>
        <begin position="546"/>
        <end position="562"/>
    </location>
</feature>
<feature type="coiled-coil region" evidence="19">
    <location>
        <begin position="434"/>
        <end position="496"/>
    </location>
</feature>
<reference evidence="23" key="2">
    <citation type="submission" date="2016-06" db="EMBL/GenBank/DDBJ databases">
        <title>The genome of a short-lived fish provides insights into sex chromosome evolution and the genetic control of aging.</title>
        <authorList>
            <person name="Reichwald K."/>
            <person name="Felder M."/>
            <person name="Petzold A."/>
            <person name="Koch P."/>
            <person name="Groth M."/>
            <person name="Platzer M."/>
        </authorList>
    </citation>
    <scope>NUCLEOTIDE SEQUENCE</scope>
    <source>
        <tissue evidence="23">Brain</tissue>
    </source>
</reference>
<accession>A0A1A8FGK9</accession>
<evidence type="ECO:0000256" key="20">
    <source>
        <dbReference type="SAM" id="MobiDB-lite"/>
    </source>
</evidence>
<dbReference type="GO" id="GO:0008139">
    <property type="term" value="F:nuclear localization sequence binding"/>
    <property type="evidence" value="ECO:0007669"/>
    <property type="project" value="UniProtKB-ARBA"/>
</dbReference>
<dbReference type="PANTHER" id="PTHR24007">
    <property type="entry name" value="BRCA1-ASSOCIATED PROTEIN"/>
    <property type="match status" value="1"/>
</dbReference>
<dbReference type="GO" id="GO:0003676">
    <property type="term" value="F:nucleic acid binding"/>
    <property type="evidence" value="ECO:0007669"/>
    <property type="project" value="InterPro"/>
</dbReference>
<evidence type="ECO:0000259" key="22">
    <source>
        <dbReference type="PROSITE" id="PS50271"/>
    </source>
</evidence>
<dbReference type="FunFam" id="3.30.40.10:FF:000159">
    <property type="entry name" value="BRCA1-associated protein-like"/>
    <property type="match status" value="1"/>
</dbReference>
<feature type="compositionally biased region" description="Low complexity" evidence="20">
    <location>
        <begin position="97"/>
        <end position="107"/>
    </location>
</feature>
<comment type="subcellular location">
    <subcellularLocation>
        <location evidence="2">Cytoplasm</location>
    </subcellularLocation>
</comment>